<dbReference type="KEGG" id="ini:109194031"/>
<dbReference type="GeneID" id="109194031"/>
<feature type="transmembrane region" description="Helical" evidence="5">
    <location>
        <begin position="23"/>
        <end position="46"/>
    </location>
</feature>
<reference evidence="9" key="1">
    <citation type="journal article" date="2006" name="Plant Cell Physiol.">
        <title>Isolation of cDNAs for R2R3-MYB, bHLH and WDR transcriptional regulators and identification of c and ca mutations conferring white flowers in the Japanese morning glory.</title>
        <authorList>
            <person name="Morita Y."/>
            <person name="Saitoh M."/>
            <person name="Hoshino A."/>
            <person name="Nitasaka E."/>
            <person name="Iida S."/>
        </authorList>
    </citation>
    <scope>NUCLEOTIDE SEQUENCE</scope>
    <source>
        <strain evidence="7">KK/ZSK-2</strain>
        <strain evidence="9">NS/W1ca1</strain>
        <strain evidence="8">TKS</strain>
    </source>
</reference>
<evidence type="ECO:0000313" key="7">
    <source>
        <dbReference type="EMBL" id="BAE94402.1"/>
    </source>
</evidence>
<dbReference type="RefSeq" id="XP_019200427.1">
    <property type="nucleotide sequence ID" value="XM_019344882.1"/>
</dbReference>
<evidence type="ECO:0000259" key="6">
    <source>
        <dbReference type="Pfam" id="PF03168"/>
    </source>
</evidence>
<dbReference type="GO" id="GO:0009506">
    <property type="term" value="C:plasmodesma"/>
    <property type="evidence" value="ECO:0007669"/>
    <property type="project" value="TreeGrafter"/>
</dbReference>
<feature type="domain" description="Late embryogenesis abundant protein LEA-2 subgroup" evidence="6">
    <location>
        <begin position="78"/>
        <end position="181"/>
    </location>
</feature>
<organism evidence="9">
    <name type="scientific">Ipomoea nil</name>
    <name type="common">Japanese morning glory</name>
    <name type="synonym">Pharbitis nil</name>
    <dbReference type="NCBI Taxonomy" id="35883"/>
    <lineage>
        <taxon>Eukaryota</taxon>
        <taxon>Viridiplantae</taxon>
        <taxon>Streptophyta</taxon>
        <taxon>Embryophyta</taxon>
        <taxon>Tracheophyta</taxon>
        <taxon>Spermatophyta</taxon>
        <taxon>Magnoliopsida</taxon>
        <taxon>eudicotyledons</taxon>
        <taxon>Gunneridae</taxon>
        <taxon>Pentapetalae</taxon>
        <taxon>asterids</taxon>
        <taxon>lamiids</taxon>
        <taxon>Solanales</taxon>
        <taxon>Convolvulaceae</taxon>
        <taxon>Ipomoeeae</taxon>
        <taxon>Ipomoea</taxon>
    </lineage>
</organism>
<dbReference type="InterPro" id="IPR004864">
    <property type="entry name" value="LEA_2"/>
</dbReference>
<dbReference type="OrthoDB" id="1920039at2759"/>
<evidence type="ECO:0000256" key="2">
    <source>
        <dbReference type="ARBA" id="ARBA00022692"/>
    </source>
</evidence>
<comment type="subcellular location">
    <subcellularLocation>
        <location evidence="1">Membrane</location>
        <topology evidence="1">Single-pass membrane protein</topology>
    </subcellularLocation>
</comment>
<protein>
    <submittedName>
        <fullName evidence="9">Hairpin-induced family protein</fullName>
    </submittedName>
</protein>
<name>Q1JUZ3_IPONI</name>
<dbReference type="EMBL" id="AB232783">
    <property type="protein sequence ID" value="BAE94408.1"/>
    <property type="molecule type" value="Genomic_DNA"/>
</dbReference>
<keyword evidence="4 5" id="KW-0472">Membrane</keyword>
<dbReference type="AlphaFoldDB" id="Q1JUZ3"/>
<accession>Q1JUZ3</accession>
<evidence type="ECO:0000256" key="4">
    <source>
        <dbReference type="ARBA" id="ARBA00023136"/>
    </source>
</evidence>
<evidence type="ECO:0000256" key="3">
    <source>
        <dbReference type="ARBA" id="ARBA00022989"/>
    </source>
</evidence>
<dbReference type="GO" id="GO:0005886">
    <property type="term" value="C:plasma membrane"/>
    <property type="evidence" value="ECO:0007669"/>
    <property type="project" value="TreeGrafter"/>
</dbReference>
<evidence type="ECO:0000313" key="8">
    <source>
        <dbReference type="EMBL" id="BAE94405.1"/>
    </source>
</evidence>
<sequence length="207" mass="23206">MSQINIESPKHCSKREFCIHKKLFFAVVAFLFSILLALIFIVWISLHPSRPEFSLSEAKINQLNLFTAHLLYSSIQLTLLSKNPNKKIGIYYDEMQVFASYKGQQITVYTSLPPFYQGHEDTNVLSASLTGNGLAVAPSVVYFVQRDQSSGKLVLALKAIGKLRWKVGTWVSGKYRYNVNCIVVVPFGGSSPLSSTRFKQTQCSTTL</sequence>
<evidence type="ECO:0000256" key="1">
    <source>
        <dbReference type="ARBA" id="ARBA00004167"/>
    </source>
</evidence>
<keyword evidence="3 5" id="KW-1133">Transmembrane helix</keyword>
<dbReference type="EMBL" id="AB232781">
    <property type="protein sequence ID" value="BAE94402.1"/>
    <property type="molecule type" value="Genomic_DNA"/>
</dbReference>
<dbReference type="PANTHER" id="PTHR31415:SF20">
    <property type="entry name" value="NDR1_HIN1-LIKE PROTEIN 26"/>
    <property type="match status" value="1"/>
</dbReference>
<dbReference type="PANTHER" id="PTHR31415">
    <property type="entry name" value="OS05G0367900 PROTEIN"/>
    <property type="match status" value="1"/>
</dbReference>
<evidence type="ECO:0000256" key="5">
    <source>
        <dbReference type="SAM" id="Phobius"/>
    </source>
</evidence>
<proteinExistence type="predicted"/>
<dbReference type="InterPro" id="IPR044839">
    <property type="entry name" value="NDR1-like"/>
</dbReference>
<keyword evidence="2 5" id="KW-0812">Transmembrane</keyword>
<evidence type="ECO:0000313" key="9">
    <source>
        <dbReference type="EMBL" id="BAE94408.1"/>
    </source>
</evidence>
<dbReference type="GO" id="GO:0098542">
    <property type="term" value="P:defense response to other organism"/>
    <property type="evidence" value="ECO:0007669"/>
    <property type="project" value="InterPro"/>
</dbReference>
<dbReference type="EMBL" id="AB232782">
    <property type="protein sequence ID" value="BAE94405.1"/>
    <property type="molecule type" value="Genomic_DNA"/>
</dbReference>
<dbReference type="Pfam" id="PF03168">
    <property type="entry name" value="LEA_2"/>
    <property type="match status" value="1"/>
</dbReference>